<dbReference type="InterPro" id="IPR011074">
    <property type="entry name" value="CRAL/TRIO_N_dom"/>
</dbReference>
<dbReference type="Gene3D" id="3.40.525.10">
    <property type="entry name" value="CRAL-TRIO lipid binding domain"/>
    <property type="match status" value="1"/>
</dbReference>
<proteinExistence type="predicted"/>
<dbReference type="EMBL" id="KN832971">
    <property type="protein sequence ID" value="KIM91770.1"/>
    <property type="molecule type" value="Genomic_DNA"/>
</dbReference>
<reference evidence="3" key="2">
    <citation type="submission" date="2015-01" db="EMBL/GenBank/DDBJ databases">
        <title>Evolutionary Origins and Diversification of the Mycorrhizal Mutualists.</title>
        <authorList>
            <consortium name="DOE Joint Genome Institute"/>
            <consortium name="Mycorrhizal Genomics Consortium"/>
            <person name="Kohler A."/>
            <person name="Kuo A."/>
            <person name="Nagy L.G."/>
            <person name="Floudas D."/>
            <person name="Copeland A."/>
            <person name="Barry K.W."/>
            <person name="Cichocki N."/>
            <person name="Veneault-Fourrey C."/>
            <person name="LaButti K."/>
            <person name="Lindquist E.A."/>
            <person name="Lipzen A."/>
            <person name="Lundell T."/>
            <person name="Morin E."/>
            <person name="Murat C."/>
            <person name="Riley R."/>
            <person name="Ohm R."/>
            <person name="Sun H."/>
            <person name="Tunlid A."/>
            <person name="Henrissat B."/>
            <person name="Grigoriev I.V."/>
            <person name="Hibbett D.S."/>
            <person name="Martin F."/>
        </authorList>
    </citation>
    <scope>NUCLEOTIDE SEQUENCE [LARGE SCALE GENOMIC DNA]</scope>
    <source>
        <strain evidence="3">F 1598</strain>
    </source>
</reference>
<dbReference type="Pfam" id="PF03765">
    <property type="entry name" value="CRAL_TRIO_N"/>
    <property type="match status" value="1"/>
</dbReference>
<feature type="domain" description="CRAL-TRIO" evidence="1">
    <location>
        <begin position="134"/>
        <end position="291"/>
    </location>
</feature>
<name>A0A0C3G6A0_PILCF</name>
<dbReference type="CDD" id="cd00170">
    <property type="entry name" value="SEC14"/>
    <property type="match status" value="1"/>
</dbReference>
<dbReference type="OrthoDB" id="3208360at2759"/>
<dbReference type="PANTHER" id="PTHR46590:SF1">
    <property type="entry name" value="PHOSPHATIDYLINOSITOL TRANSFER PROTEIN CSR1"/>
    <property type="match status" value="1"/>
</dbReference>
<organism evidence="2 3">
    <name type="scientific">Piloderma croceum (strain F 1598)</name>
    <dbReference type="NCBI Taxonomy" id="765440"/>
    <lineage>
        <taxon>Eukaryota</taxon>
        <taxon>Fungi</taxon>
        <taxon>Dikarya</taxon>
        <taxon>Basidiomycota</taxon>
        <taxon>Agaricomycotina</taxon>
        <taxon>Agaricomycetes</taxon>
        <taxon>Agaricomycetidae</taxon>
        <taxon>Atheliales</taxon>
        <taxon>Atheliaceae</taxon>
        <taxon>Piloderma</taxon>
    </lineage>
</organism>
<dbReference type="Pfam" id="PF00650">
    <property type="entry name" value="CRAL_TRIO"/>
    <property type="match status" value="1"/>
</dbReference>
<reference evidence="2 3" key="1">
    <citation type="submission" date="2014-04" db="EMBL/GenBank/DDBJ databases">
        <authorList>
            <consortium name="DOE Joint Genome Institute"/>
            <person name="Kuo A."/>
            <person name="Tarkka M."/>
            <person name="Buscot F."/>
            <person name="Kohler A."/>
            <person name="Nagy L.G."/>
            <person name="Floudas D."/>
            <person name="Copeland A."/>
            <person name="Barry K.W."/>
            <person name="Cichocki N."/>
            <person name="Veneault-Fourrey C."/>
            <person name="LaButti K."/>
            <person name="Lindquist E.A."/>
            <person name="Lipzen A."/>
            <person name="Lundell T."/>
            <person name="Morin E."/>
            <person name="Murat C."/>
            <person name="Sun H."/>
            <person name="Tunlid A."/>
            <person name="Henrissat B."/>
            <person name="Grigoriev I.V."/>
            <person name="Hibbett D.S."/>
            <person name="Martin F."/>
            <person name="Nordberg H.P."/>
            <person name="Cantor M.N."/>
            <person name="Hua S.X."/>
        </authorList>
    </citation>
    <scope>NUCLEOTIDE SEQUENCE [LARGE SCALE GENOMIC DNA]</scope>
    <source>
        <strain evidence="2 3">F 1598</strain>
    </source>
</reference>
<dbReference type="InterPro" id="IPR036273">
    <property type="entry name" value="CRAL/TRIO_N_dom_sf"/>
</dbReference>
<protein>
    <recommendedName>
        <fullName evidence="1">CRAL-TRIO domain-containing protein</fullName>
    </recommendedName>
</protein>
<dbReference type="InterPro" id="IPR001251">
    <property type="entry name" value="CRAL-TRIO_dom"/>
</dbReference>
<dbReference type="SUPFAM" id="SSF52087">
    <property type="entry name" value="CRAL/TRIO domain"/>
    <property type="match status" value="1"/>
</dbReference>
<dbReference type="PROSITE" id="PS50191">
    <property type="entry name" value="CRAL_TRIO"/>
    <property type="match status" value="1"/>
</dbReference>
<dbReference type="SUPFAM" id="SSF46938">
    <property type="entry name" value="CRAL/TRIO N-terminal domain"/>
    <property type="match status" value="1"/>
</dbReference>
<evidence type="ECO:0000259" key="1">
    <source>
        <dbReference type="PROSITE" id="PS50191"/>
    </source>
</evidence>
<dbReference type="PANTHER" id="PTHR46590">
    <property type="entry name" value="PHOSPHATIDYLINOSITOL TRANSFER PROTEIN CSR1-RELATED"/>
    <property type="match status" value="1"/>
</dbReference>
<dbReference type="InterPro" id="IPR036865">
    <property type="entry name" value="CRAL-TRIO_dom_sf"/>
</dbReference>
<gene>
    <name evidence="2" type="ORF">PILCRDRAFT_138851</name>
</gene>
<keyword evidence="3" id="KW-1185">Reference proteome</keyword>
<evidence type="ECO:0000313" key="3">
    <source>
        <dbReference type="Proteomes" id="UP000054166"/>
    </source>
</evidence>
<evidence type="ECO:0000313" key="2">
    <source>
        <dbReference type="EMBL" id="KIM91770.1"/>
    </source>
</evidence>
<dbReference type="InParanoid" id="A0A0C3G6A0"/>
<dbReference type="AlphaFoldDB" id="A0A0C3G6A0"/>
<dbReference type="HOGENOM" id="CLU_016665_2_0_1"/>
<accession>A0A0C3G6A0</accession>
<dbReference type="SMART" id="SM00516">
    <property type="entry name" value="SEC14"/>
    <property type="match status" value="1"/>
</dbReference>
<dbReference type="STRING" id="765440.A0A0C3G6A0"/>
<dbReference type="Proteomes" id="UP000054166">
    <property type="component" value="Unassembled WGS sequence"/>
</dbReference>
<dbReference type="FunCoup" id="A0A0C3G6A0">
    <property type="interactions" value="104"/>
</dbReference>
<dbReference type="InterPro" id="IPR052432">
    <property type="entry name" value="PITP/CRAL-TRIO"/>
</dbReference>
<sequence length="418" mass="48458">MSLEDIPSGHLGNLSREQEICLKQTWAAILTLGGRDRISVGNGVSKGASISAVDMSESTKMVKEIGAKRFYSAFWASPVSEHPDLLVLRFLRARKWDVSRALTMLTSMIKWRVELEVDKIIEQGEEVLNKEMPGFDFQMKSRKAYFHGSDKQNRPVFYIHVRIHEPRQQTFEVLRTFTIYKMETGRMFLTPPTYQNCLVFDMTDFGLKNMDWPFITFLVKAFEAYYPEILGTLAIHKAPWIFSGIWKALRPLLDPVVADKVVFTRTDEQLLEYIDAGQLPKELGGDEDWVFEYTDVVEGENARFKDVKAKKEWQDKLSILREHLEERTRTWILTNDEETELERERVVLEYRIASIEADPYLRPRSVYHRHGNFKEDGTVAWHYKSRSGDQIFGVPLPLMKRKLGESSDGIREIDGMSG</sequence>
<dbReference type="SMART" id="SM01100">
    <property type="entry name" value="CRAL_TRIO_N"/>
    <property type="match status" value="1"/>
</dbReference>